<keyword evidence="2" id="KW-1133">Transmembrane helix</keyword>
<dbReference type="GO" id="GO:0006465">
    <property type="term" value="P:signal peptide processing"/>
    <property type="evidence" value="ECO:0007669"/>
    <property type="project" value="TreeGrafter"/>
</dbReference>
<keyword evidence="2" id="KW-0812">Transmembrane</keyword>
<protein>
    <submittedName>
        <fullName evidence="4">Prepilin peptidase</fullName>
    </submittedName>
</protein>
<evidence type="ECO:0000256" key="1">
    <source>
        <dbReference type="ARBA" id="ARBA00005801"/>
    </source>
</evidence>
<comment type="caution">
    <text evidence="4">The sequence shown here is derived from an EMBL/GenBank/DDBJ whole genome shotgun (WGS) entry which is preliminary data.</text>
</comment>
<feature type="domain" description="Prepilin type IV endopeptidase peptidase" evidence="3">
    <location>
        <begin position="74"/>
        <end position="177"/>
    </location>
</feature>
<dbReference type="Pfam" id="PF01478">
    <property type="entry name" value="Peptidase_A24"/>
    <property type="match status" value="1"/>
</dbReference>
<name>A0A5R9G9V4_9BACL</name>
<reference evidence="4 5" key="1">
    <citation type="submission" date="2019-05" db="EMBL/GenBank/DDBJ databases">
        <authorList>
            <person name="Narsing Rao M.P."/>
            <person name="Li W.J."/>
        </authorList>
    </citation>
    <scope>NUCLEOTIDE SEQUENCE [LARGE SCALE GENOMIC DNA]</scope>
    <source>
        <strain evidence="4 5">SYSU_K30003</strain>
    </source>
</reference>
<dbReference type="GO" id="GO:0004190">
    <property type="term" value="F:aspartic-type endopeptidase activity"/>
    <property type="evidence" value="ECO:0007669"/>
    <property type="project" value="InterPro"/>
</dbReference>
<keyword evidence="2" id="KW-0472">Membrane</keyword>
<evidence type="ECO:0000313" key="5">
    <source>
        <dbReference type="Proteomes" id="UP000309676"/>
    </source>
</evidence>
<dbReference type="AlphaFoldDB" id="A0A5R9G9V4"/>
<dbReference type="EMBL" id="VCIW01000016">
    <property type="protein sequence ID" value="TLS50158.1"/>
    <property type="molecule type" value="Genomic_DNA"/>
</dbReference>
<feature type="transmembrane region" description="Helical" evidence="2">
    <location>
        <begin position="6"/>
        <end position="26"/>
    </location>
</feature>
<feature type="transmembrane region" description="Helical" evidence="2">
    <location>
        <begin position="92"/>
        <end position="111"/>
    </location>
</feature>
<gene>
    <name evidence="4" type="ORF">FE782_21015</name>
</gene>
<evidence type="ECO:0000259" key="3">
    <source>
        <dbReference type="Pfam" id="PF01478"/>
    </source>
</evidence>
<sequence>MEVKELAFAAAAAAAGVPLGALADAWARRALSRRRAPGEGRSTRGLAAAAASASCAWIGLRYGPADAEWLPAALLAVVMVAITITDMRAMLIPNAIVFPAVGLAALLRLLWHPLPLWEYAAGAAVGFGLLFAVSFLSKGGIGGGDVKLYVFVGLVCGLQATLLSLLLASFAGTAYGIVRRLSGKRGGTVPFGPFIAVGAFLSMMYAERWLERYATWLSQA</sequence>
<comment type="similarity">
    <text evidence="1">Belongs to the peptidase A24 family.</text>
</comment>
<dbReference type="PANTHER" id="PTHR30487:SF0">
    <property type="entry name" value="PREPILIN LEADER PEPTIDASE_N-METHYLTRANSFERASE-RELATED"/>
    <property type="match status" value="1"/>
</dbReference>
<evidence type="ECO:0000313" key="4">
    <source>
        <dbReference type="EMBL" id="TLS50158.1"/>
    </source>
</evidence>
<organism evidence="4 5">
    <name type="scientific">Paenibacillus antri</name>
    <dbReference type="NCBI Taxonomy" id="2582848"/>
    <lineage>
        <taxon>Bacteria</taxon>
        <taxon>Bacillati</taxon>
        <taxon>Bacillota</taxon>
        <taxon>Bacilli</taxon>
        <taxon>Bacillales</taxon>
        <taxon>Paenibacillaceae</taxon>
        <taxon>Paenibacillus</taxon>
    </lineage>
</organism>
<accession>A0A5R9G9V4</accession>
<evidence type="ECO:0000256" key="2">
    <source>
        <dbReference type="SAM" id="Phobius"/>
    </source>
</evidence>
<keyword evidence="5" id="KW-1185">Reference proteome</keyword>
<dbReference type="InterPro" id="IPR050882">
    <property type="entry name" value="Prepilin_peptidase/N-MTase"/>
</dbReference>
<feature type="transmembrane region" description="Helical" evidence="2">
    <location>
        <begin position="148"/>
        <end position="177"/>
    </location>
</feature>
<dbReference type="InterPro" id="IPR000045">
    <property type="entry name" value="Prepilin_IV_endopep_pep"/>
</dbReference>
<dbReference type="Proteomes" id="UP000309676">
    <property type="component" value="Unassembled WGS sequence"/>
</dbReference>
<feature type="transmembrane region" description="Helical" evidence="2">
    <location>
        <begin position="189"/>
        <end position="206"/>
    </location>
</feature>
<dbReference type="RefSeq" id="WP_138196301.1">
    <property type="nucleotide sequence ID" value="NZ_VCIW01000016.1"/>
</dbReference>
<dbReference type="OrthoDB" id="9789291at2"/>
<proteinExistence type="inferred from homology"/>
<feature type="transmembrane region" description="Helical" evidence="2">
    <location>
        <begin position="117"/>
        <end position="136"/>
    </location>
</feature>
<dbReference type="PANTHER" id="PTHR30487">
    <property type="entry name" value="TYPE 4 PREPILIN-LIKE PROTEINS LEADER PEPTIDE-PROCESSING ENZYME"/>
    <property type="match status" value="1"/>
</dbReference>
<dbReference type="GO" id="GO:0005886">
    <property type="term" value="C:plasma membrane"/>
    <property type="evidence" value="ECO:0007669"/>
    <property type="project" value="TreeGrafter"/>
</dbReference>
<dbReference type="Gene3D" id="1.20.120.1220">
    <property type="match status" value="1"/>
</dbReference>